<feature type="domain" description="Heterokaryon incompatibility" evidence="1">
    <location>
        <begin position="126"/>
        <end position="263"/>
    </location>
</feature>
<organism evidence="2 3">
    <name type="scientific">Neoarthrinium moseri</name>
    <dbReference type="NCBI Taxonomy" id="1658444"/>
    <lineage>
        <taxon>Eukaryota</taxon>
        <taxon>Fungi</taxon>
        <taxon>Dikarya</taxon>
        <taxon>Ascomycota</taxon>
        <taxon>Pezizomycotina</taxon>
        <taxon>Sordariomycetes</taxon>
        <taxon>Xylariomycetidae</taxon>
        <taxon>Amphisphaeriales</taxon>
        <taxon>Apiosporaceae</taxon>
        <taxon>Neoarthrinium</taxon>
    </lineage>
</organism>
<reference evidence="2" key="1">
    <citation type="submission" date="2021-03" db="EMBL/GenBank/DDBJ databases">
        <title>Revisited historic fungal species revealed as producer of novel bioactive compounds through whole genome sequencing and comparative genomics.</title>
        <authorList>
            <person name="Vignolle G.A."/>
            <person name="Hochenegger N."/>
            <person name="Mach R.L."/>
            <person name="Mach-Aigner A.R."/>
            <person name="Javad Rahimi M."/>
            <person name="Salim K.A."/>
            <person name="Chan C.M."/>
            <person name="Lim L.B.L."/>
            <person name="Cai F."/>
            <person name="Druzhinina I.S."/>
            <person name="U'Ren J.M."/>
            <person name="Derntl C."/>
        </authorList>
    </citation>
    <scope>NUCLEOTIDE SEQUENCE</scope>
    <source>
        <strain evidence="2">TUCIM 5799</strain>
    </source>
</reference>
<dbReference type="EMBL" id="JAFIMR010000036">
    <property type="protein sequence ID" value="KAI1858684.1"/>
    <property type="molecule type" value="Genomic_DNA"/>
</dbReference>
<proteinExistence type="predicted"/>
<protein>
    <recommendedName>
        <fullName evidence="1">Heterokaryon incompatibility domain-containing protein</fullName>
    </recommendedName>
</protein>
<evidence type="ECO:0000259" key="1">
    <source>
        <dbReference type="Pfam" id="PF06985"/>
    </source>
</evidence>
<dbReference type="AlphaFoldDB" id="A0A9P9WDV5"/>
<name>A0A9P9WDV5_9PEZI</name>
<evidence type="ECO:0000313" key="2">
    <source>
        <dbReference type="EMBL" id="KAI1858684.1"/>
    </source>
</evidence>
<comment type="caution">
    <text evidence="2">The sequence shown here is derived from an EMBL/GenBank/DDBJ whole genome shotgun (WGS) entry which is preliminary data.</text>
</comment>
<sequence>MVFSLYDTGIFEQFFRNYIFVGVQVVNKSPIILYFGIESTEEDETARERFWLDGPSTQPYTDERSIQWMKESIASCVRHNHSLPSAEFTPERLVDVRGDTPKLVERNNVIASCQSDSQSQLQTPRFTALSYCWGTPDEAKGQLTTTASSLTQRLTGIEDHEITPVLRDAIHITKLLSIPYLWIDSLCIRQDDTTDWEQQCVDMDKIYGHAEVTIVAASSRSCHEGFLQRKSHQIRVPFHSTRDPSLSDMLRCRLATRGWAVQEKILSTRRIIFGVNNVHFICPELCQSRGKPPSQEKYDTTIHEVKAVRNNQELYDKWGDILKSFSRIDAESFTHATDLLPSLSGLASLFAGLLQDEYYAGHWGKDLAVSLAWTMNPTSRDAKSVHLDRISSPDPFLVPSWSQLCKPYAVNLREHYSTMSLVSEVEHIDAQVSLCGSNPFGTIKNARLQVRSHTMTLKSATGIELVETTRLNFGLTPPAWCRLSIKGTDGGISYCHVWPDYNMSEKEAHEEALAWKWILLGSFSVTAPETSIATNDGEDRQPFGLLLHRVNRSEWCRVGLFYPEPYHGRRDFLSLQTFKSASEIETVTVI</sequence>
<dbReference type="InterPro" id="IPR010730">
    <property type="entry name" value="HET"/>
</dbReference>
<gene>
    <name evidence="2" type="ORF">JX265_010777</name>
</gene>
<dbReference type="Proteomes" id="UP000829685">
    <property type="component" value="Unassembled WGS sequence"/>
</dbReference>
<dbReference type="Pfam" id="PF06985">
    <property type="entry name" value="HET"/>
    <property type="match status" value="1"/>
</dbReference>
<evidence type="ECO:0000313" key="3">
    <source>
        <dbReference type="Proteomes" id="UP000829685"/>
    </source>
</evidence>
<keyword evidence="3" id="KW-1185">Reference proteome</keyword>
<dbReference type="PANTHER" id="PTHR33112:SF16">
    <property type="entry name" value="HETEROKARYON INCOMPATIBILITY DOMAIN-CONTAINING PROTEIN"/>
    <property type="match status" value="1"/>
</dbReference>
<accession>A0A9P9WDV5</accession>
<dbReference type="PANTHER" id="PTHR33112">
    <property type="entry name" value="DOMAIN PROTEIN, PUTATIVE-RELATED"/>
    <property type="match status" value="1"/>
</dbReference>